<accession>A0A174UII2</accession>
<feature type="compositionally biased region" description="Low complexity" evidence="1">
    <location>
        <begin position="234"/>
        <end position="244"/>
    </location>
</feature>
<dbReference type="AlphaFoldDB" id="A0A3E5G5Y0"/>
<evidence type="ECO:0000313" key="6">
    <source>
        <dbReference type="EMBL" id="MCS2794955.1"/>
    </source>
</evidence>
<feature type="transmembrane region" description="Helical" evidence="2">
    <location>
        <begin position="107"/>
        <end position="131"/>
    </location>
</feature>
<dbReference type="EMBL" id="CZAE01000031">
    <property type="protein sequence ID" value="CUQ22374.1"/>
    <property type="molecule type" value="Genomic_DNA"/>
</dbReference>
<dbReference type="EMBL" id="CP103141">
    <property type="protein sequence ID" value="UVQ74659.1"/>
    <property type="molecule type" value="Genomic_DNA"/>
</dbReference>
<reference evidence="6" key="2">
    <citation type="submission" date="2022-08" db="EMBL/GenBank/DDBJ databases">
        <title>Genome Sequencing of Bacteroides fragilis Group Isolates with Nanopore Technology.</title>
        <authorList>
            <person name="Tisza M.J."/>
            <person name="Smith D."/>
            <person name="Dekker J.P."/>
        </authorList>
    </citation>
    <scope>NUCLEOTIDE SEQUENCE</scope>
    <source>
        <strain evidence="6">BFG-351</strain>
        <strain evidence="7">BFG-527</strain>
    </source>
</reference>
<gene>
    <name evidence="5" type="ORF">ERS852461_04621</name>
    <name evidence="6" type="ORF">NXW97_23685</name>
    <name evidence="7" type="ORF">NXY30_27640</name>
</gene>
<keyword evidence="2" id="KW-1133">Transmembrane helix</keyword>
<dbReference type="Pfam" id="PF19762">
    <property type="entry name" value="DUF6249"/>
    <property type="match status" value="1"/>
</dbReference>
<evidence type="ECO:0000259" key="4">
    <source>
        <dbReference type="Pfam" id="PF19762"/>
    </source>
</evidence>
<organism evidence="5 8">
    <name type="scientific">Bacteroides faecis</name>
    <dbReference type="NCBI Taxonomy" id="674529"/>
    <lineage>
        <taxon>Bacteria</taxon>
        <taxon>Pseudomonadati</taxon>
        <taxon>Bacteroidota</taxon>
        <taxon>Bacteroidia</taxon>
        <taxon>Bacteroidales</taxon>
        <taxon>Bacteroidaceae</taxon>
        <taxon>Bacteroides</taxon>
    </lineage>
</organism>
<keyword evidence="9" id="KW-1185">Reference proteome</keyword>
<feature type="chain" id="PRO_5044593144" evidence="3">
    <location>
        <begin position="21"/>
        <end position="281"/>
    </location>
</feature>
<dbReference type="Proteomes" id="UP001060104">
    <property type="component" value="Chromosome"/>
</dbReference>
<sequence>MKRIVIALLVLMTIFSLANAQKQTTVINDSTGNVKVTVTKDKDAKTNAGNTAVTVVGMDDEDADTTHVSTSKASTPRGPHGKASISIVSDDDDFPFNNFGNAVGGGILVAIISIIAIFGMPVFIIFVVFFFRYKNRKARYRLAEQALAAGQPLPEGFIRESKPTDQRTQGIRNTFTGIGLFIFLWAITGEFGIGAIGLLVMFMGIGQWLVGYKQQNNQESTYRTSFTDREKNGRNTGTGNFNTRFTEEKNEAVNTESESATERNETRIPEKNDEEKNEENK</sequence>
<keyword evidence="2" id="KW-0812">Transmembrane</keyword>
<reference evidence="5 8" key="1">
    <citation type="submission" date="2015-09" db="EMBL/GenBank/DDBJ databases">
        <authorList>
            <consortium name="Pathogen Informatics"/>
        </authorList>
    </citation>
    <scope>NUCLEOTIDE SEQUENCE [LARGE SCALE GENOMIC DNA]</scope>
    <source>
        <strain evidence="5 8">2789STDY5834846</strain>
    </source>
</reference>
<dbReference type="InterPro" id="IPR046216">
    <property type="entry name" value="DUF6249"/>
</dbReference>
<accession>A0A3E5G5Y0</accession>
<proteinExistence type="predicted"/>
<dbReference type="Proteomes" id="UP000095606">
    <property type="component" value="Unassembled WGS sequence"/>
</dbReference>
<feature type="domain" description="DUF6249" evidence="4">
    <location>
        <begin position="111"/>
        <end position="214"/>
    </location>
</feature>
<evidence type="ECO:0000313" key="5">
    <source>
        <dbReference type="EMBL" id="CUQ22374.1"/>
    </source>
</evidence>
<feature type="compositionally biased region" description="Basic and acidic residues" evidence="1">
    <location>
        <begin position="260"/>
        <end position="281"/>
    </location>
</feature>
<dbReference type="RefSeq" id="WP_010539276.1">
    <property type="nucleotide sequence ID" value="NZ_CABMFH010000022.1"/>
</dbReference>
<name>A0A3E5G5Y0_9BACE</name>
<keyword evidence="3" id="KW-0732">Signal</keyword>
<evidence type="ECO:0000256" key="2">
    <source>
        <dbReference type="SAM" id="Phobius"/>
    </source>
</evidence>
<dbReference type="Proteomes" id="UP001204548">
    <property type="component" value="Unassembled WGS sequence"/>
</dbReference>
<feature type="signal peptide" evidence="3">
    <location>
        <begin position="1"/>
        <end position="20"/>
    </location>
</feature>
<evidence type="ECO:0000256" key="1">
    <source>
        <dbReference type="SAM" id="MobiDB-lite"/>
    </source>
</evidence>
<evidence type="ECO:0000313" key="7">
    <source>
        <dbReference type="EMBL" id="UVQ74659.1"/>
    </source>
</evidence>
<dbReference type="GeneID" id="69592011"/>
<dbReference type="EMBL" id="JANUTS010000001">
    <property type="protein sequence ID" value="MCS2794955.1"/>
    <property type="molecule type" value="Genomic_DNA"/>
</dbReference>
<keyword evidence="2" id="KW-0472">Membrane</keyword>
<evidence type="ECO:0000313" key="9">
    <source>
        <dbReference type="Proteomes" id="UP001060104"/>
    </source>
</evidence>
<feature type="region of interest" description="Disordered" evidence="1">
    <location>
        <begin position="221"/>
        <end position="281"/>
    </location>
</feature>
<evidence type="ECO:0000256" key="3">
    <source>
        <dbReference type="SAM" id="SignalP"/>
    </source>
</evidence>
<protein>
    <submittedName>
        <fullName evidence="6">DUF6249 domain-containing protein</fullName>
    </submittedName>
</protein>
<evidence type="ECO:0000313" key="8">
    <source>
        <dbReference type="Proteomes" id="UP000095606"/>
    </source>
</evidence>